<gene>
    <name evidence="2" type="ORF">NSIN_20859</name>
</gene>
<evidence type="ECO:0000256" key="1">
    <source>
        <dbReference type="SAM" id="MobiDB-lite"/>
    </source>
</evidence>
<name>A0A2H1EHV8_9ARCH</name>
<evidence type="ECO:0000313" key="2">
    <source>
        <dbReference type="EMBL" id="SHO46029.1"/>
    </source>
</evidence>
<dbReference type="EMBL" id="FRFC01000003">
    <property type="protein sequence ID" value="SHO46029.1"/>
    <property type="molecule type" value="Genomic_DNA"/>
</dbReference>
<sequence>MAVFDSSMKSSPKKSSKKEGNKIRNIDVKSERVQIDLDFETAMLEMSFENLAGLMKTLGIPSPQTKKIKQQARLIAMFNQKMIESGHPEQVINMGEKIMPWIVKISTAEMFMEPLGKWMMEMVGKKKGTHKIVEKTKSMRA</sequence>
<evidence type="ECO:0000313" key="3">
    <source>
        <dbReference type="Proteomes" id="UP000232412"/>
    </source>
</evidence>
<proteinExistence type="predicted"/>
<organism evidence="2 3">
    <name type="scientific">Nitrosotalea sinensis</name>
    <dbReference type="NCBI Taxonomy" id="1499975"/>
    <lineage>
        <taxon>Archaea</taxon>
        <taxon>Nitrososphaerota</taxon>
        <taxon>Nitrososphaeria</taxon>
        <taxon>Nitrosotaleales</taxon>
        <taxon>Nitrosotaleaceae</taxon>
        <taxon>Nitrosotalea</taxon>
    </lineage>
</organism>
<protein>
    <submittedName>
        <fullName evidence="2">Uncharacterized protein</fullName>
    </submittedName>
</protein>
<reference evidence="3" key="1">
    <citation type="submission" date="2016-12" db="EMBL/GenBank/DDBJ databases">
        <authorList>
            <person name="Herbold C."/>
        </authorList>
    </citation>
    <scope>NUCLEOTIDE SEQUENCE [LARGE SCALE GENOMIC DNA]</scope>
</reference>
<keyword evidence="3" id="KW-1185">Reference proteome</keyword>
<accession>A0A2H1EHV8</accession>
<dbReference type="Proteomes" id="UP000232412">
    <property type="component" value="Unassembled WGS sequence"/>
</dbReference>
<dbReference type="AlphaFoldDB" id="A0A2H1EHV8"/>
<feature type="compositionally biased region" description="Low complexity" evidence="1">
    <location>
        <begin position="1"/>
        <end position="10"/>
    </location>
</feature>
<feature type="region of interest" description="Disordered" evidence="1">
    <location>
        <begin position="1"/>
        <end position="25"/>
    </location>
</feature>